<protein>
    <submittedName>
        <fullName evidence="1">Uncharacterized protein</fullName>
    </submittedName>
</protein>
<sequence>MYRTITRAIGAGHLLFHDHPLARPAGEIEAEE</sequence>
<dbReference type="EMBL" id="CADCTK010000003">
    <property type="protein sequence ID" value="CAA9209153.1"/>
    <property type="molecule type" value="Genomic_DNA"/>
</dbReference>
<evidence type="ECO:0000313" key="1">
    <source>
        <dbReference type="EMBL" id="CAA9209153.1"/>
    </source>
</evidence>
<gene>
    <name evidence="1" type="ORF">AVDCRST_MAG26-13</name>
</gene>
<dbReference type="AlphaFoldDB" id="A0A6J4H0N7"/>
<name>A0A6J4H0N7_9CHLR</name>
<organism evidence="1">
    <name type="scientific">uncultured Chloroflexia bacterium</name>
    <dbReference type="NCBI Taxonomy" id="1672391"/>
    <lineage>
        <taxon>Bacteria</taxon>
        <taxon>Bacillati</taxon>
        <taxon>Chloroflexota</taxon>
        <taxon>Chloroflexia</taxon>
        <taxon>environmental samples</taxon>
    </lineage>
</organism>
<reference evidence="1" key="1">
    <citation type="submission" date="2020-02" db="EMBL/GenBank/DDBJ databases">
        <authorList>
            <person name="Meier V. D."/>
        </authorList>
    </citation>
    <scope>NUCLEOTIDE SEQUENCE</scope>
    <source>
        <strain evidence="1">AVDCRST_MAG26</strain>
    </source>
</reference>
<accession>A0A6J4H0N7</accession>
<proteinExistence type="predicted"/>